<evidence type="ECO:0000313" key="3">
    <source>
        <dbReference type="EMBL" id="KAK7466228.1"/>
    </source>
</evidence>
<evidence type="ECO:0000313" key="4">
    <source>
        <dbReference type="Proteomes" id="UP001498398"/>
    </source>
</evidence>
<sequence length="318" mass="35692">MVLYCKNFEAWISIDGEEAQEFQCEVLSDGNNGSLRQTTSGVTCWIPSQEQKSFKVHWRDIDFSFPSRGRVYIDGIACGGKIIHDKTRLQVVKEGFRIGPSKKRPFLFQKIDTIEPADAPRQSSSSNPLFASSSSADIGKIFLEIHRVNPIERRPYSQTHTPPEGQYTEEETKGKVHRVGFGEPISSQNRPLYHETETIGPPVARFCFCYAPLGLLRAKNIAPLAKASRQSQQLISVSTSTTILASSERHPEANAVKNESDPVDGEPDIYLRDVHENHIIPKCEPEVLPNSKRKNLETSSDSLVKRRRVSEIIDLTSD</sequence>
<accession>A0ABR1JY76</accession>
<gene>
    <name evidence="3" type="ORF">VKT23_004955</name>
</gene>
<feature type="region of interest" description="Disordered" evidence="1">
    <location>
        <begin position="245"/>
        <end position="267"/>
    </location>
</feature>
<feature type="domain" description="DUF7918" evidence="2">
    <location>
        <begin position="9"/>
        <end position="223"/>
    </location>
</feature>
<dbReference type="Pfam" id="PF25534">
    <property type="entry name" value="DUF7918"/>
    <property type="match status" value="1"/>
</dbReference>
<evidence type="ECO:0000259" key="2">
    <source>
        <dbReference type="Pfam" id="PF25534"/>
    </source>
</evidence>
<dbReference type="PANTHER" id="PTHR36223">
    <property type="entry name" value="BETA-LACTAMASE-TYPE TRANSPEPTIDASE FOLD DOMAIN CONTAINING PROTEIN"/>
    <property type="match status" value="1"/>
</dbReference>
<comment type="caution">
    <text evidence="3">The sequence shown here is derived from an EMBL/GenBank/DDBJ whole genome shotgun (WGS) entry which is preliminary data.</text>
</comment>
<keyword evidence="4" id="KW-1185">Reference proteome</keyword>
<feature type="region of interest" description="Disordered" evidence="1">
    <location>
        <begin position="153"/>
        <end position="173"/>
    </location>
</feature>
<name>A0ABR1JY76_9AGAR</name>
<evidence type="ECO:0000256" key="1">
    <source>
        <dbReference type="SAM" id="MobiDB-lite"/>
    </source>
</evidence>
<reference evidence="3 4" key="1">
    <citation type="submission" date="2024-01" db="EMBL/GenBank/DDBJ databases">
        <title>A draft genome for the cacao thread blight pathogen Marasmiellus scandens.</title>
        <authorList>
            <person name="Baruah I.K."/>
            <person name="Leung J."/>
            <person name="Bukari Y."/>
            <person name="Amoako-Attah I."/>
            <person name="Meinhardt L.W."/>
            <person name="Bailey B.A."/>
            <person name="Cohen S.P."/>
        </authorList>
    </citation>
    <scope>NUCLEOTIDE SEQUENCE [LARGE SCALE GENOMIC DNA]</scope>
    <source>
        <strain evidence="3 4">GH-19</strain>
    </source>
</reference>
<protein>
    <recommendedName>
        <fullName evidence="2">DUF7918 domain-containing protein</fullName>
    </recommendedName>
</protein>
<dbReference type="PANTHER" id="PTHR36223:SF1">
    <property type="entry name" value="TRANSCRIPTION ELONGATION FACTOR EAF N-TERMINAL DOMAIN-CONTAINING PROTEIN"/>
    <property type="match status" value="1"/>
</dbReference>
<dbReference type="EMBL" id="JBANRG010000005">
    <property type="protein sequence ID" value="KAK7466228.1"/>
    <property type="molecule type" value="Genomic_DNA"/>
</dbReference>
<proteinExistence type="predicted"/>
<dbReference type="InterPro" id="IPR057678">
    <property type="entry name" value="DUF7918"/>
</dbReference>
<organism evidence="3 4">
    <name type="scientific">Marasmiellus scandens</name>
    <dbReference type="NCBI Taxonomy" id="2682957"/>
    <lineage>
        <taxon>Eukaryota</taxon>
        <taxon>Fungi</taxon>
        <taxon>Dikarya</taxon>
        <taxon>Basidiomycota</taxon>
        <taxon>Agaricomycotina</taxon>
        <taxon>Agaricomycetes</taxon>
        <taxon>Agaricomycetidae</taxon>
        <taxon>Agaricales</taxon>
        <taxon>Marasmiineae</taxon>
        <taxon>Omphalotaceae</taxon>
        <taxon>Marasmiellus</taxon>
    </lineage>
</organism>
<dbReference type="Proteomes" id="UP001498398">
    <property type="component" value="Unassembled WGS sequence"/>
</dbReference>